<reference evidence="1" key="1">
    <citation type="journal article" date="2009" name="Plant Mol. Biol.">
        <title>Insights into corn genes derived from large-scale cDNA sequencing.</title>
        <authorList>
            <person name="Alexandrov N.N."/>
            <person name="Brover V.V."/>
            <person name="Freidin S."/>
            <person name="Troukhan M.E."/>
            <person name="Tatarinova T.V."/>
            <person name="Zhang H."/>
            <person name="Swaller T.J."/>
            <person name="Lu Y.P."/>
            <person name="Bouck J."/>
            <person name="Flavell R.B."/>
            <person name="Feldmann K.A."/>
        </authorList>
    </citation>
    <scope>NUCLEOTIDE SEQUENCE</scope>
</reference>
<accession>B6SHK7</accession>
<protein>
    <submittedName>
        <fullName evidence="1">Uncharacterized protein</fullName>
    </submittedName>
</protein>
<dbReference type="AlphaFoldDB" id="B6SHK7"/>
<name>B6SHK7_MAIZE</name>
<organism evidence="1">
    <name type="scientific">Zea mays</name>
    <name type="common">Maize</name>
    <dbReference type="NCBI Taxonomy" id="4577"/>
    <lineage>
        <taxon>Eukaryota</taxon>
        <taxon>Viridiplantae</taxon>
        <taxon>Streptophyta</taxon>
        <taxon>Embryophyta</taxon>
        <taxon>Tracheophyta</taxon>
        <taxon>Spermatophyta</taxon>
        <taxon>Magnoliopsida</taxon>
        <taxon>Liliopsida</taxon>
        <taxon>Poales</taxon>
        <taxon>Poaceae</taxon>
        <taxon>PACMAD clade</taxon>
        <taxon>Panicoideae</taxon>
        <taxon>Andropogonodae</taxon>
        <taxon>Andropogoneae</taxon>
        <taxon>Tripsacinae</taxon>
        <taxon>Zea</taxon>
    </lineage>
</organism>
<proteinExistence type="evidence at transcript level"/>
<dbReference type="EMBL" id="EU952222">
    <property type="protein sequence ID" value="ACG24340.1"/>
    <property type="molecule type" value="mRNA"/>
</dbReference>
<evidence type="ECO:0000313" key="1">
    <source>
        <dbReference type="EMBL" id="ACG24340.1"/>
    </source>
</evidence>
<sequence>MCTVFSEGWTGLGMAGLAGLRWQGLGWPRARRVWANGGELSSGEV</sequence>